<evidence type="ECO:0000313" key="2">
    <source>
        <dbReference type="Proteomes" id="UP000308267"/>
    </source>
</evidence>
<proteinExistence type="predicted"/>
<gene>
    <name evidence="1" type="ORF">CRM22_004404</name>
</gene>
<organism evidence="1 2">
    <name type="scientific">Opisthorchis felineus</name>
    <dbReference type="NCBI Taxonomy" id="147828"/>
    <lineage>
        <taxon>Eukaryota</taxon>
        <taxon>Metazoa</taxon>
        <taxon>Spiralia</taxon>
        <taxon>Lophotrochozoa</taxon>
        <taxon>Platyhelminthes</taxon>
        <taxon>Trematoda</taxon>
        <taxon>Digenea</taxon>
        <taxon>Opisthorchiida</taxon>
        <taxon>Opisthorchiata</taxon>
        <taxon>Opisthorchiidae</taxon>
        <taxon>Opisthorchis</taxon>
    </lineage>
</organism>
<comment type="caution">
    <text evidence="1">The sequence shown here is derived from an EMBL/GenBank/DDBJ whole genome shotgun (WGS) entry which is preliminary data.</text>
</comment>
<dbReference type="Proteomes" id="UP000308267">
    <property type="component" value="Unassembled WGS sequence"/>
</dbReference>
<reference evidence="1 2" key="1">
    <citation type="journal article" date="2019" name="BMC Genomics">
        <title>New insights from Opisthorchis felineus genome: update on genomics of the epidemiologically important liver flukes.</title>
        <authorList>
            <person name="Ershov N.I."/>
            <person name="Mordvinov V.A."/>
            <person name="Prokhortchouk E.B."/>
            <person name="Pakharukova M.Y."/>
            <person name="Gunbin K.V."/>
            <person name="Ustyantsev K."/>
            <person name="Genaev M.A."/>
            <person name="Blinov A.G."/>
            <person name="Mazur A."/>
            <person name="Boulygina E."/>
            <person name="Tsygankova S."/>
            <person name="Khrameeva E."/>
            <person name="Chekanov N."/>
            <person name="Fan G."/>
            <person name="Xiao A."/>
            <person name="Zhang H."/>
            <person name="Xu X."/>
            <person name="Yang H."/>
            <person name="Solovyev V."/>
            <person name="Lee S.M."/>
            <person name="Liu X."/>
            <person name="Afonnikov D.A."/>
            <person name="Skryabin K.G."/>
        </authorList>
    </citation>
    <scope>NUCLEOTIDE SEQUENCE [LARGE SCALE GENOMIC DNA]</scope>
    <source>
        <strain evidence="1">AK-0245</strain>
        <tissue evidence="1">Whole organism</tissue>
    </source>
</reference>
<protein>
    <submittedName>
        <fullName evidence="1">Uncharacterized protein</fullName>
    </submittedName>
</protein>
<dbReference type="OrthoDB" id="19938at2759"/>
<keyword evidence="2" id="KW-1185">Reference proteome</keyword>
<dbReference type="AlphaFoldDB" id="A0A4S2LX62"/>
<accession>A0A4S2LX62</accession>
<name>A0A4S2LX62_OPIFE</name>
<evidence type="ECO:0000313" key="1">
    <source>
        <dbReference type="EMBL" id="TGZ68166.1"/>
    </source>
</evidence>
<dbReference type="EMBL" id="SJOL01006380">
    <property type="protein sequence ID" value="TGZ68166.1"/>
    <property type="molecule type" value="Genomic_DNA"/>
</dbReference>
<sequence>MKAHQTTLRQIRLGFVRWIKTILPLIINAAVPTVSDAMDPDSSGNMDSAVVTYFTLLKPATLIRRPLVLESVTHLTKAKSVYELAPEYPVRSIWLGEQEQISLQIRLVTDVCLPEKLCHQLLILELEPTWQLLSSVDAVEMECELVCRAASLARDSGMDTISVIKSEQLIDLMYASCTYVCEQQLRSEGFSSLHTSASPFY</sequence>
<dbReference type="STRING" id="147828.A0A4S2LX62"/>